<dbReference type="EMBL" id="JXOK01000004">
    <property type="protein sequence ID" value="KIN12419.1"/>
    <property type="molecule type" value="Genomic_DNA"/>
</dbReference>
<gene>
    <name evidence="1" type="ORF">SU60_01095</name>
</gene>
<dbReference type="Pfam" id="PF02566">
    <property type="entry name" value="OsmC"/>
    <property type="match status" value="1"/>
</dbReference>
<name>A0A0C3DLM6_9VIBR</name>
<proteinExistence type="predicted"/>
<sequence>MSKHTASIHWQRQPDECFKDNQYSRAHRWEFDGGLTVPASPSPYVVPLPLSVEEHIDPEEAFIASLSSCHMLVFLSIAAKRRYVIDSYDDDAQGELTLGENGKEWVSKVTLNPKIVFSGDKNPTFEQLEKMHHMAHENCFIANSVKTDVVTNIVV</sequence>
<evidence type="ECO:0000313" key="1">
    <source>
        <dbReference type="EMBL" id="KIN12419.1"/>
    </source>
</evidence>
<dbReference type="InterPro" id="IPR036102">
    <property type="entry name" value="OsmC/Ohrsf"/>
</dbReference>
<dbReference type="SUPFAM" id="SSF82784">
    <property type="entry name" value="OsmC-like"/>
    <property type="match status" value="1"/>
</dbReference>
<dbReference type="InterPro" id="IPR052707">
    <property type="entry name" value="OsmC_Ohr_Peroxiredoxin"/>
</dbReference>
<dbReference type="PANTHER" id="PTHR42830:SF2">
    <property type="entry name" value="OSMC_OHR FAMILY PROTEIN"/>
    <property type="match status" value="1"/>
</dbReference>
<dbReference type="RefSeq" id="WP_041153931.1">
    <property type="nucleotide sequence ID" value="NZ_CBCRVP010000010.1"/>
</dbReference>
<dbReference type="InterPro" id="IPR003718">
    <property type="entry name" value="OsmC/Ohr_fam"/>
</dbReference>
<reference evidence="1 2" key="1">
    <citation type="submission" date="2015-01" db="EMBL/GenBank/DDBJ databases">
        <title>Draft genome of Vibrio mytili type strain CAIM 528.</title>
        <authorList>
            <person name="Gonzalez-Castillo A."/>
            <person name="Gomez-Gil B."/>
            <person name="Enciso-Ibarra J."/>
        </authorList>
    </citation>
    <scope>NUCLEOTIDE SEQUENCE [LARGE SCALE GENOMIC DNA]</scope>
    <source>
        <strain evidence="1 2">CAIM 528</strain>
    </source>
</reference>
<dbReference type="PANTHER" id="PTHR42830">
    <property type="entry name" value="OSMOTICALLY INDUCIBLE FAMILY PROTEIN"/>
    <property type="match status" value="1"/>
</dbReference>
<keyword evidence="2" id="KW-1185">Reference proteome</keyword>
<accession>A0A0C3DLM6</accession>
<dbReference type="InterPro" id="IPR015946">
    <property type="entry name" value="KH_dom-like_a/b"/>
</dbReference>
<organism evidence="1 2">
    <name type="scientific">Vibrio mytili</name>
    <dbReference type="NCBI Taxonomy" id="50718"/>
    <lineage>
        <taxon>Bacteria</taxon>
        <taxon>Pseudomonadati</taxon>
        <taxon>Pseudomonadota</taxon>
        <taxon>Gammaproteobacteria</taxon>
        <taxon>Vibrionales</taxon>
        <taxon>Vibrionaceae</taxon>
        <taxon>Vibrio</taxon>
    </lineage>
</organism>
<protein>
    <submittedName>
        <fullName evidence="1">Peroxiredoxin</fullName>
    </submittedName>
</protein>
<evidence type="ECO:0000313" key="2">
    <source>
        <dbReference type="Proteomes" id="UP000031977"/>
    </source>
</evidence>
<comment type="caution">
    <text evidence="1">The sequence shown here is derived from an EMBL/GenBank/DDBJ whole genome shotgun (WGS) entry which is preliminary data.</text>
</comment>
<dbReference type="STRING" id="50718.SU60_01095"/>
<dbReference type="OrthoDB" id="9795405at2"/>
<dbReference type="Gene3D" id="3.30.300.20">
    <property type="match status" value="1"/>
</dbReference>
<dbReference type="AlphaFoldDB" id="A0A0C3DLM6"/>
<dbReference type="Proteomes" id="UP000031977">
    <property type="component" value="Unassembled WGS sequence"/>
</dbReference>